<dbReference type="PANTHER" id="PTHR43133">
    <property type="entry name" value="RNA POLYMERASE ECF-TYPE SIGMA FACTO"/>
    <property type="match status" value="1"/>
</dbReference>
<dbReference type="SUPFAM" id="SSF88659">
    <property type="entry name" value="Sigma3 and sigma4 domains of RNA polymerase sigma factors"/>
    <property type="match status" value="1"/>
</dbReference>
<dbReference type="InterPro" id="IPR013249">
    <property type="entry name" value="RNA_pol_sigma70_r4_t2"/>
</dbReference>
<name>A0ABY5WDV3_9ACTN</name>
<keyword evidence="5" id="KW-0804">Transcription</keyword>
<gene>
    <name evidence="7" type="ORF">Dfulv_28270</name>
</gene>
<dbReference type="CDD" id="cd06171">
    <property type="entry name" value="Sigma70_r4"/>
    <property type="match status" value="1"/>
</dbReference>
<evidence type="ECO:0000259" key="6">
    <source>
        <dbReference type="Pfam" id="PF08281"/>
    </source>
</evidence>
<dbReference type="Pfam" id="PF08281">
    <property type="entry name" value="Sigma70_r4_2"/>
    <property type="match status" value="1"/>
</dbReference>
<dbReference type="EMBL" id="CP073720">
    <property type="protein sequence ID" value="UWP87554.1"/>
    <property type="molecule type" value="Genomic_DNA"/>
</dbReference>
<dbReference type="InterPro" id="IPR013325">
    <property type="entry name" value="RNA_pol_sigma_r2"/>
</dbReference>
<evidence type="ECO:0000313" key="8">
    <source>
        <dbReference type="Proteomes" id="UP001059617"/>
    </source>
</evidence>
<reference evidence="7" key="1">
    <citation type="submission" date="2021-04" db="EMBL/GenBank/DDBJ databases">
        <authorList>
            <person name="Hartkoorn R.C."/>
            <person name="Beaudoing E."/>
            <person name="Hot D."/>
        </authorList>
    </citation>
    <scope>NUCLEOTIDE SEQUENCE</scope>
    <source>
        <strain evidence="7">NRRL B-16292</strain>
    </source>
</reference>
<keyword evidence="2" id="KW-0805">Transcription regulation</keyword>
<evidence type="ECO:0000256" key="3">
    <source>
        <dbReference type="ARBA" id="ARBA00023082"/>
    </source>
</evidence>
<evidence type="ECO:0000313" key="7">
    <source>
        <dbReference type="EMBL" id="UWP87554.1"/>
    </source>
</evidence>
<dbReference type="Gene3D" id="1.10.1740.10">
    <property type="match status" value="1"/>
</dbReference>
<dbReference type="InterPro" id="IPR014284">
    <property type="entry name" value="RNA_pol_sigma-70_dom"/>
</dbReference>
<dbReference type="PANTHER" id="PTHR43133:SF50">
    <property type="entry name" value="ECF RNA POLYMERASE SIGMA FACTOR SIGM"/>
    <property type="match status" value="1"/>
</dbReference>
<protein>
    <submittedName>
        <fullName evidence="7">SigE family RNA polymerase sigma factor</fullName>
    </submittedName>
</protein>
<dbReference type="Gene3D" id="1.10.10.10">
    <property type="entry name" value="Winged helix-like DNA-binding domain superfamily/Winged helix DNA-binding domain"/>
    <property type="match status" value="1"/>
</dbReference>
<evidence type="ECO:0000256" key="4">
    <source>
        <dbReference type="ARBA" id="ARBA00023125"/>
    </source>
</evidence>
<dbReference type="InterPro" id="IPR036388">
    <property type="entry name" value="WH-like_DNA-bd_sf"/>
</dbReference>
<accession>A0ABY5WDV3</accession>
<reference evidence="7" key="2">
    <citation type="submission" date="2022-09" db="EMBL/GenBank/DDBJ databases">
        <title>Biosynthetic gene clusters of Dactylosporangioum fulvum.</title>
        <authorList>
            <person name="Caradec T."/>
        </authorList>
    </citation>
    <scope>NUCLEOTIDE SEQUENCE</scope>
    <source>
        <strain evidence="7">NRRL B-16292</strain>
    </source>
</reference>
<evidence type="ECO:0000256" key="1">
    <source>
        <dbReference type="ARBA" id="ARBA00010641"/>
    </source>
</evidence>
<organism evidence="7 8">
    <name type="scientific">Dactylosporangium fulvum</name>
    <dbReference type="NCBI Taxonomy" id="53359"/>
    <lineage>
        <taxon>Bacteria</taxon>
        <taxon>Bacillati</taxon>
        <taxon>Actinomycetota</taxon>
        <taxon>Actinomycetes</taxon>
        <taxon>Micromonosporales</taxon>
        <taxon>Micromonosporaceae</taxon>
        <taxon>Dactylosporangium</taxon>
    </lineage>
</organism>
<dbReference type="Proteomes" id="UP001059617">
    <property type="component" value="Chromosome"/>
</dbReference>
<proteinExistence type="inferred from homology"/>
<dbReference type="NCBIfam" id="TIGR02937">
    <property type="entry name" value="sigma70-ECF"/>
    <property type="match status" value="1"/>
</dbReference>
<keyword evidence="8" id="KW-1185">Reference proteome</keyword>
<evidence type="ECO:0000256" key="2">
    <source>
        <dbReference type="ARBA" id="ARBA00023015"/>
    </source>
</evidence>
<sequence length="161" mass="17962">MTFEEFLAARLPALTRYSTALAGDPDTGADVLQDVLVKAQPRWARIAAADEPEAYVRRMVINELISTRRRFLARLRRERAHVPEPVADGTEQRADRDALVQLIRALPTRQRIVIVLRYFEDMADADIAALLGCSPVTVRSQASRALATLRGIAAPSLLEER</sequence>
<dbReference type="InterPro" id="IPR014325">
    <property type="entry name" value="RNA_pol_sigma-E_actinobac"/>
</dbReference>
<dbReference type="SUPFAM" id="SSF88946">
    <property type="entry name" value="Sigma2 domain of RNA polymerase sigma factors"/>
    <property type="match status" value="1"/>
</dbReference>
<dbReference type="NCBIfam" id="TIGR02983">
    <property type="entry name" value="SigE-fam_strep"/>
    <property type="match status" value="1"/>
</dbReference>
<comment type="similarity">
    <text evidence="1">Belongs to the sigma-70 factor family. ECF subfamily.</text>
</comment>
<dbReference type="InterPro" id="IPR013324">
    <property type="entry name" value="RNA_pol_sigma_r3/r4-like"/>
</dbReference>
<evidence type="ECO:0000256" key="5">
    <source>
        <dbReference type="ARBA" id="ARBA00023163"/>
    </source>
</evidence>
<dbReference type="InterPro" id="IPR039425">
    <property type="entry name" value="RNA_pol_sigma-70-like"/>
</dbReference>
<keyword evidence="4" id="KW-0238">DNA-binding</keyword>
<feature type="domain" description="RNA polymerase sigma factor 70 region 4 type 2" evidence="6">
    <location>
        <begin position="97"/>
        <end position="149"/>
    </location>
</feature>
<keyword evidence="3" id="KW-0731">Sigma factor</keyword>